<evidence type="ECO:0000313" key="2">
    <source>
        <dbReference type="Proteomes" id="UP000014605"/>
    </source>
</evidence>
<dbReference type="Proteomes" id="UP000014605">
    <property type="component" value="Unassembled WGS sequence"/>
</dbReference>
<sequence length="47" mass="5096">MLAAEVIPSDKRINTLEIYGSHSTAAYYRPIRANARVSGSTSHCISS</sequence>
<name>S3LNZ4_9SPIR</name>
<organism evidence="1 2">
    <name type="scientific">Treponema vincentii F0403</name>
    <dbReference type="NCBI Taxonomy" id="1125702"/>
    <lineage>
        <taxon>Bacteria</taxon>
        <taxon>Pseudomonadati</taxon>
        <taxon>Spirochaetota</taxon>
        <taxon>Spirochaetia</taxon>
        <taxon>Spirochaetales</taxon>
        <taxon>Treponemataceae</taxon>
        <taxon>Treponema</taxon>
    </lineage>
</organism>
<keyword evidence="2" id="KW-1185">Reference proteome</keyword>
<dbReference type="HOGENOM" id="CLU_3174487_0_0_12"/>
<comment type="caution">
    <text evidence="1">The sequence shown here is derived from an EMBL/GenBank/DDBJ whole genome shotgun (WGS) entry which is preliminary data.</text>
</comment>
<gene>
    <name evidence="1" type="ORF">HMPREF1222_02338</name>
</gene>
<dbReference type="EMBL" id="ATFC01000011">
    <property type="protein sequence ID" value="EPF46047.1"/>
    <property type="molecule type" value="Genomic_DNA"/>
</dbReference>
<proteinExistence type="predicted"/>
<protein>
    <submittedName>
        <fullName evidence="1">Uncharacterized protein</fullName>
    </submittedName>
</protein>
<reference evidence="1 2" key="1">
    <citation type="submission" date="2013-04" db="EMBL/GenBank/DDBJ databases">
        <title>The Genome Sequence of Treponema vincentii F0403.</title>
        <authorList>
            <consortium name="The Broad Institute Genomics Platform"/>
            <person name="Earl A."/>
            <person name="Ward D."/>
            <person name="Feldgarden M."/>
            <person name="Gevers D."/>
            <person name="Leonetti C."/>
            <person name="Izard J."/>
            <person name="Walker B."/>
            <person name="Young S."/>
            <person name="Zeng Q."/>
            <person name="Gargeya S."/>
            <person name="Fitzgerald M."/>
            <person name="Haas B."/>
            <person name="Abouelleil A."/>
            <person name="Allen A.W."/>
            <person name="Alvarado L."/>
            <person name="Arachchi H.M."/>
            <person name="Berlin A.M."/>
            <person name="Chapman S.B."/>
            <person name="Gainer-Dewar J."/>
            <person name="Goldberg J."/>
            <person name="Griggs A."/>
            <person name="Gujja S."/>
            <person name="Hansen M."/>
            <person name="Howarth C."/>
            <person name="Imamovic A."/>
            <person name="Ireland A."/>
            <person name="Larimer J."/>
            <person name="McCowan C."/>
            <person name="Murphy C."/>
            <person name="Pearson M."/>
            <person name="Poon T.W."/>
            <person name="Priest M."/>
            <person name="Roberts A."/>
            <person name="Saif S."/>
            <person name="Shea T."/>
            <person name="Sisk P."/>
            <person name="Sykes S."/>
            <person name="Wortman J."/>
            <person name="Nusbaum C."/>
            <person name="Birren B."/>
        </authorList>
    </citation>
    <scope>NUCLEOTIDE SEQUENCE [LARGE SCALE GENOMIC DNA]</scope>
    <source>
        <strain evidence="1 2">F0403</strain>
    </source>
</reference>
<evidence type="ECO:0000313" key="1">
    <source>
        <dbReference type="EMBL" id="EPF46047.1"/>
    </source>
</evidence>
<accession>S3LNZ4</accession>
<dbReference type="AlphaFoldDB" id="S3LNZ4"/>